<dbReference type="Gene3D" id="3.30.420.10">
    <property type="entry name" value="Ribonuclease H-like superfamily/Ribonuclease H"/>
    <property type="match status" value="1"/>
</dbReference>
<dbReference type="PANTHER" id="PTHR48475:SF2">
    <property type="entry name" value="RIBONUCLEASE H"/>
    <property type="match status" value="1"/>
</dbReference>
<dbReference type="AlphaFoldDB" id="A0AAV3R6X7"/>
<protein>
    <recommendedName>
        <fullName evidence="1">RNase H type-1 domain-containing protein</fullName>
    </recommendedName>
</protein>
<organism evidence="2 3">
    <name type="scientific">Lithospermum erythrorhizon</name>
    <name type="common">Purple gromwell</name>
    <name type="synonym">Lithospermum officinale var. erythrorhizon</name>
    <dbReference type="NCBI Taxonomy" id="34254"/>
    <lineage>
        <taxon>Eukaryota</taxon>
        <taxon>Viridiplantae</taxon>
        <taxon>Streptophyta</taxon>
        <taxon>Embryophyta</taxon>
        <taxon>Tracheophyta</taxon>
        <taxon>Spermatophyta</taxon>
        <taxon>Magnoliopsida</taxon>
        <taxon>eudicotyledons</taxon>
        <taxon>Gunneridae</taxon>
        <taxon>Pentapetalae</taxon>
        <taxon>asterids</taxon>
        <taxon>lamiids</taxon>
        <taxon>Boraginales</taxon>
        <taxon>Boraginaceae</taxon>
        <taxon>Boraginoideae</taxon>
        <taxon>Lithospermeae</taxon>
        <taxon>Lithospermum</taxon>
    </lineage>
</organism>
<name>A0AAV3R6X7_LITER</name>
<accession>A0AAV3R6X7</accession>
<comment type="caution">
    <text evidence="2">The sequence shown here is derived from an EMBL/GenBank/DDBJ whole genome shotgun (WGS) entry which is preliminary data.</text>
</comment>
<reference evidence="2 3" key="1">
    <citation type="submission" date="2024-01" db="EMBL/GenBank/DDBJ databases">
        <title>The complete chloroplast genome sequence of Lithospermum erythrorhizon: insights into the phylogenetic relationship among Boraginaceae species and the maternal lineages of purple gromwells.</title>
        <authorList>
            <person name="Okada T."/>
            <person name="Watanabe K."/>
        </authorList>
    </citation>
    <scope>NUCLEOTIDE SEQUENCE [LARGE SCALE GENOMIC DNA]</scope>
</reference>
<dbReference type="InterPro" id="IPR012337">
    <property type="entry name" value="RNaseH-like_sf"/>
</dbReference>
<dbReference type="CDD" id="cd09279">
    <property type="entry name" value="RNase_HI_like"/>
    <property type="match status" value="1"/>
</dbReference>
<evidence type="ECO:0000259" key="1">
    <source>
        <dbReference type="PROSITE" id="PS50879"/>
    </source>
</evidence>
<keyword evidence="3" id="KW-1185">Reference proteome</keyword>
<dbReference type="GO" id="GO:0004523">
    <property type="term" value="F:RNA-DNA hybrid ribonuclease activity"/>
    <property type="evidence" value="ECO:0007669"/>
    <property type="project" value="InterPro"/>
</dbReference>
<dbReference type="InterPro" id="IPR002156">
    <property type="entry name" value="RNaseH_domain"/>
</dbReference>
<dbReference type="PROSITE" id="PS50879">
    <property type="entry name" value="RNASE_H_1"/>
    <property type="match status" value="1"/>
</dbReference>
<gene>
    <name evidence="2" type="ORF">LIER_25672</name>
</gene>
<dbReference type="GO" id="GO:0003676">
    <property type="term" value="F:nucleic acid binding"/>
    <property type="evidence" value="ECO:0007669"/>
    <property type="project" value="InterPro"/>
</dbReference>
<dbReference type="Pfam" id="PF13456">
    <property type="entry name" value="RVT_3"/>
    <property type="match status" value="1"/>
</dbReference>
<proteinExistence type="predicted"/>
<evidence type="ECO:0000313" key="2">
    <source>
        <dbReference type="EMBL" id="GAA0171698.1"/>
    </source>
</evidence>
<dbReference type="Proteomes" id="UP001454036">
    <property type="component" value="Unassembled WGS sequence"/>
</dbReference>
<dbReference type="InterPro" id="IPR036397">
    <property type="entry name" value="RNaseH_sf"/>
</dbReference>
<dbReference type="EMBL" id="BAABME010007782">
    <property type="protein sequence ID" value="GAA0171698.1"/>
    <property type="molecule type" value="Genomic_DNA"/>
</dbReference>
<feature type="domain" description="RNase H type-1" evidence="1">
    <location>
        <begin position="1"/>
        <end position="99"/>
    </location>
</feature>
<sequence>MEYALRFGFATTNNEVEYEAMILGLKLVKSMGVEELLIKGDSKLVIDQIRGCCGVKNETLMRYYAKAAQVSQGFKQVNFDHISRAENERADRLSRLATTHYSELPEEVYVEVYDQPAYKEEIVKNVMGSNITDWREPITMYLTEGILPSDSIEAKKVQN</sequence>
<dbReference type="SUPFAM" id="SSF53098">
    <property type="entry name" value="Ribonuclease H-like"/>
    <property type="match status" value="1"/>
</dbReference>
<evidence type="ECO:0000313" key="3">
    <source>
        <dbReference type="Proteomes" id="UP001454036"/>
    </source>
</evidence>
<dbReference type="PANTHER" id="PTHR48475">
    <property type="entry name" value="RIBONUCLEASE H"/>
    <property type="match status" value="1"/>
</dbReference>